<protein>
    <submittedName>
        <fullName evidence="3">1-deoxy-D-xylulose-5-phosphate reductoisomerase</fullName>
    </submittedName>
</protein>
<reference evidence="3" key="1">
    <citation type="submission" date="2022-10" db="EMBL/GenBank/DDBJ databases">
        <title>Streptomyces beihaiensis sp. nov., a chitin degrading actinobacterium, isolated from shrimp pond soil.</title>
        <authorList>
            <person name="Xie J."/>
            <person name="Shen N."/>
        </authorList>
    </citation>
    <scope>NUCLEOTIDE SEQUENCE</scope>
    <source>
        <strain evidence="3">GXMU-J5</strain>
    </source>
</reference>
<dbReference type="InterPro" id="IPR036291">
    <property type="entry name" value="NAD(P)-bd_dom_sf"/>
</dbReference>
<name>A0ABT3TYY3_9ACTN</name>
<keyword evidence="4" id="KW-1185">Reference proteome</keyword>
<evidence type="ECO:0000259" key="2">
    <source>
        <dbReference type="Pfam" id="PF02670"/>
    </source>
</evidence>
<evidence type="ECO:0000313" key="4">
    <source>
        <dbReference type="Proteomes" id="UP001163064"/>
    </source>
</evidence>
<dbReference type="Proteomes" id="UP001163064">
    <property type="component" value="Unassembled WGS sequence"/>
</dbReference>
<dbReference type="SUPFAM" id="SSF51735">
    <property type="entry name" value="NAD(P)-binding Rossmann-fold domains"/>
    <property type="match status" value="1"/>
</dbReference>
<dbReference type="PANTHER" id="PTHR30525">
    <property type="entry name" value="1-DEOXY-D-XYLULOSE 5-PHOSPHATE REDUCTOISOMERASE"/>
    <property type="match status" value="1"/>
</dbReference>
<comment type="caution">
    <text evidence="3">The sequence shown here is derived from an EMBL/GenBank/DDBJ whole genome shotgun (WGS) entry which is preliminary data.</text>
</comment>
<proteinExistence type="predicted"/>
<dbReference type="Gene3D" id="3.40.50.720">
    <property type="entry name" value="NAD(P)-binding Rossmann-like Domain"/>
    <property type="match status" value="1"/>
</dbReference>
<sequence length="98" mass="9881">MTTLPAAPLADPRAPHRSGPGPQDVVILGSTGSIGTQAVDVVRRSPGRFRVVGLAAGAGRLELLAEQALELGVPTVAVARAEAEPRLRDLLRAGAGGG</sequence>
<feature type="domain" description="1-deoxy-D-xylulose 5-phosphate reductoisomerase N-terminal" evidence="2">
    <location>
        <begin position="25"/>
        <end position="92"/>
    </location>
</feature>
<accession>A0ABT3TYY3</accession>
<feature type="compositionally biased region" description="Low complexity" evidence="1">
    <location>
        <begin position="1"/>
        <end position="12"/>
    </location>
</feature>
<feature type="region of interest" description="Disordered" evidence="1">
    <location>
        <begin position="1"/>
        <end position="23"/>
    </location>
</feature>
<gene>
    <name evidence="3" type="ORF">OFY01_18315</name>
</gene>
<dbReference type="InterPro" id="IPR013512">
    <property type="entry name" value="DXP_reductoisomerase_N"/>
</dbReference>
<dbReference type="InterPro" id="IPR003821">
    <property type="entry name" value="DXP_reductoisomerase"/>
</dbReference>
<evidence type="ECO:0000256" key="1">
    <source>
        <dbReference type="SAM" id="MobiDB-lite"/>
    </source>
</evidence>
<organism evidence="3 4">
    <name type="scientific">Streptomyces beihaiensis</name>
    <dbReference type="NCBI Taxonomy" id="2984495"/>
    <lineage>
        <taxon>Bacteria</taxon>
        <taxon>Bacillati</taxon>
        <taxon>Actinomycetota</taxon>
        <taxon>Actinomycetes</taxon>
        <taxon>Kitasatosporales</taxon>
        <taxon>Streptomycetaceae</taxon>
        <taxon>Streptomyces</taxon>
    </lineage>
</organism>
<dbReference type="PANTHER" id="PTHR30525:SF0">
    <property type="entry name" value="1-DEOXY-D-XYLULOSE 5-PHOSPHATE REDUCTOISOMERASE, CHLOROPLASTIC"/>
    <property type="match status" value="1"/>
</dbReference>
<dbReference type="Pfam" id="PF02670">
    <property type="entry name" value="DXP_reductoisom"/>
    <property type="match status" value="1"/>
</dbReference>
<evidence type="ECO:0000313" key="3">
    <source>
        <dbReference type="EMBL" id="MCX3061681.1"/>
    </source>
</evidence>
<dbReference type="EMBL" id="JAPHNL010000227">
    <property type="protein sequence ID" value="MCX3061681.1"/>
    <property type="molecule type" value="Genomic_DNA"/>
</dbReference>
<feature type="non-terminal residue" evidence="3">
    <location>
        <position position="98"/>
    </location>
</feature>